<dbReference type="AlphaFoldDB" id="A0AAT9FL33"/>
<organism evidence="1">
    <name type="scientific">Oceaniferula spumae</name>
    <dbReference type="NCBI Taxonomy" id="2979115"/>
    <lineage>
        <taxon>Bacteria</taxon>
        <taxon>Pseudomonadati</taxon>
        <taxon>Verrucomicrobiota</taxon>
        <taxon>Verrucomicrobiia</taxon>
        <taxon>Verrucomicrobiales</taxon>
        <taxon>Verrucomicrobiaceae</taxon>
        <taxon>Oceaniferula</taxon>
    </lineage>
</organism>
<dbReference type="KEGG" id="osu:NT6N_18570"/>
<protein>
    <submittedName>
        <fullName evidence="1">Uncharacterized protein</fullName>
    </submittedName>
</protein>
<sequence length="60" mass="7156">MNKITLNTQAFLHAAKSSSSELIKRVSCFLRRENFQQHDGPQWQQLELPFTRTPLKKWNR</sequence>
<dbReference type="EMBL" id="AP026866">
    <property type="protein sequence ID" value="BDS06817.1"/>
    <property type="molecule type" value="Genomic_DNA"/>
</dbReference>
<name>A0AAT9FL33_9BACT</name>
<accession>A0AAT9FL33</accession>
<reference evidence="1" key="1">
    <citation type="submission" date="2024-07" db="EMBL/GenBank/DDBJ databases">
        <title>Complete genome sequence of Verrucomicrobiaceae bacterium NT6N.</title>
        <authorList>
            <person name="Huang C."/>
            <person name="Takami H."/>
            <person name="Hamasaki K."/>
        </authorList>
    </citation>
    <scope>NUCLEOTIDE SEQUENCE</scope>
    <source>
        <strain evidence="1">NT6N</strain>
    </source>
</reference>
<evidence type="ECO:0000313" key="1">
    <source>
        <dbReference type="EMBL" id="BDS06817.1"/>
    </source>
</evidence>
<gene>
    <name evidence="1" type="ORF">NT6N_18570</name>
</gene>
<proteinExistence type="predicted"/>